<evidence type="ECO:0000313" key="1">
    <source>
        <dbReference type="Ensembl" id="ENSOSIP00000019795.1"/>
    </source>
</evidence>
<reference evidence="1" key="2">
    <citation type="submission" date="2025-09" db="UniProtKB">
        <authorList>
            <consortium name="Ensembl"/>
        </authorList>
    </citation>
    <scope>IDENTIFICATION</scope>
</reference>
<keyword evidence="2" id="KW-1185">Reference proteome</keyword>
<accession>A0A8C8DP24</accession>
<protein>
    <submittedName>
        <fullName evidence="1">Uncharacterized protein</fullName>
    </submittedName>
</protein>
<name>A0A8C8DP24_9TELE</name>
<evidence type="ECO:0000313" key="2">
    <source>
        <dbReference type="Proteomes" id="UP000694383"/>
    </source>
</evidence>
<reference evidence="1" key="1">
    <citation type="submission" date="2025-08" db="UniProtKB">
        <authorList>
            <consortium name="Ensembl"/>
        </authorList>
    </citation>
    <scope>IDENTIFICATION</scope>
</reference>
<dbReference type="Proteomes" id="UP000694383">
    <property type="component" value="Unplaced"/>
</dbReference>
<dbReference type="AlphaFoldDB" id="A0A8C8DP24"/>
<sequence>MKENFLSSVAGHRVQQSHKSLTEVTLKTSQRRIGAGFCWTGLRLEIYSRAEDLMTFKNIFTKFCFPLFLDVLSVSPKDSQTEFAVFSLKQSKLKSFVLKLFCVVL</sequence>
<proteinExistence type="predicted"/>
<dbReference type="Ensembl" id="ENSOSIT00000020910.1">
    <property type="protein sequence ID" value="ENSOSIP00000019795.1"/>
    <property type="gene ID" value="ENSOSIG00000010641.1"/>
</dbReference>
<organism evidence="1 2">
    <name type="scientific">Oryzias sinensis</name>
    <name type="common">Chinese medaka</name>
    <dbReference type="NCBI Taxonomy" id="183150"/>
    <lineage>
        <taxon>Eukaryota</taxon>
        <taxon>Metazoa</taxon>
        <taxon>Chordata</taxon>
        <taxon>Craniata</taxon>
        <taxon>Vertebrata</taxon>
        <taxon>Euteleostomi</taxon>
        <taxon>Actinopterygii</taxon>
        <taxon>Neopterygii</taxon>
        <taxon>Teleostei</taxon>
        <taxon>Neoteleostei</taxon>
        <taxon>Acanthomorphata</taxon>
        <taxon>Ovalentaria</taxon>
        <taxon>Atherinomorphae</taxon>
        <taxon>Beloniformes</taxon>
        <taxon>Adrianichthyidae</taxon>
        <taxon>Oryziinae</taxon>
        <taxon>Oryzias</taxon>
    </lineage>
</organism>